<keyword evidence="3" id="KW-1185">Reference proteome</keyword>
<name>A0ABN3K3P2_9ACTN</name>
<evidence type="ECO:0000313" key="3">
    <source>
        <dbReference type="Proteomes" id="UP001501638"/>
    </source>
</evidence>
<evidence type="ECO:0000313" key="2">
    <source>
        <dbReference type="EMBL" id="GAA2447922.1"/>
    </source>
</evidence>
<evidence type="ECO:0008006" key="4">
    <source>
        <dbReference type="Google" id="ProtNLM"/>
    </source>
</evidence>
<reference evidence="2 3" key="1">
    <citation type="journal article" date="2019" name="Int. J. Syst. Evol. Microbiol.">
        <title>The Global Catalogue of Microorganisms (GCM) 10K type strain sequencing project: providing services to taxonomists for standard genome sequencing and annotation.</title>
        <authorList>
            <consortium name="The Broad Institute Genomics Platform"/>
            <consortium name="The Broad Institute Genome Sequencing Center for Infectious Disease"/>
            <person name="Wu L."/>
            <person name="Ma J."/>
        </authorList>
    </citation>
    <scope>NUCLEOTIDE SEQUENCE [LARGE SCALE GENOMIC DNA]</scope>
    <source>
        <strain evidence="2 3">JCM 6305</strain>
    </source>
</reference>
<feature type="region of interest" description="Disordered" evidence="1">
    <location>
        <begin position="98"/>
        <end position="123"/>
    </location>
</feature>
<feature type="compositionally biased region" description="Basic and acidic residues" evidence="1">
    <location>
        <begin position="107"/>
        <end position="118"/>
    </location>
</feature>
<evidence type="ECO:0000256" key="1">
    <source>
        <dbReference type="SAM" id="MobiDB-lite"/>
    </source>
</evidence>
<dbReference type="Proteomes" id="UP001501638">
    <property type="component" value="Unassembled WGS sequence"/>
</dbReference>
<organism evidence="2 3">
    <name type="scientific">Streptomyces macrosporus</name>
    <dbReference type="NCBI Taxonomy" id="44032"/>
    <lineage>
        <taxon>Bacteria</taxon>
        <taxon>Bacillati</taxon>
        <taxon>Actinomycetota</taxon>
        <taxon>Actinomycetes</taxon>
        <taxon>Kitasatosporales</taxon>
        <taxon>Streptomycetaceae</taxon>
        <taxon>Streptomyces</taxon>
    </lineage>
</organism>
<gene>
    <name evidence="2" type="ORF">GCM10010405_34160</name>
</gene>
<protein>
    <recommendedName>
        <fullName evidence="4">Transposase</fullName>
    </recommendedName>
</protein>
<sequence>MPGGWHDPGVAITVNRAVSTHRLFTGISRRHLAGMVEESAVPWQAGLEGRRHAARGGVGKRAAGAGARHQPVCIDRPAATLIHLRHDLPHAVPGLLFGSTAPPSPARSERCVRSRPSGDARSPTVLACACGH</sequence>
<proteinExistence type="predicted"/>
<accession>A0ABN3K3P2</accession>
<comment type="caution">
    <text evidence="2">The sequence shown here is derived from an EMBL/GenBank/DDBJ whole genome shotgun (WGS) entry which is preliminary data.</text>
</comment>
<dbReference type="EMBL" id="BAAASZ010000025">
    <property type="protein sequence ID" value="GAA2447922.1"/>
    <property type="molecule type" value="Genomic_DNA"/>
</dbReference>